<protein>
    <submittedName>
        <fullName evidence="1">Uncharacterized protein</fullName>
    </submittedName>
</protein>
<name>A0ABQ0K2K5_9BACT</name>
<dbReference type="EMBL" id="BAFN01000001">
    <property type="protein sequence ID" value="GAN35303.1"/>
    <property type="molecule type" value="Genomic_DNA"/>
</dbReference>
<keyword evidence="2" id="KW-1185">Reference proteome</keyword>
<proteinExistence type="predicted"/>
<dbReference type="Proteomes" id="UP000032309">
    <property type="component" value="Unassembled WGS sequence"/>
</dbReference>
<evidence type="ECO:0000313" key="2">
    <source>
        <dbReference type="Proteomes" id="UP000032309"/>
    </source>
</evidence>
<sequence length="42" mass="5193">MVIEKFDLFYFRLSFPSVEGKRIVLDRPFFQRYCLDIDVFLE</sequence>
<reference evidence="2" key="1">
    <citation type="journal article" date="2015" name="Genome Announc.">
        <title>Draft Genome Sequence of an Anaerobic Ammonium-Oxidizing Bacterium, "Candidatus Brocadia sinica".</title>
        <authorList>
            <person name="Oshiki M."/>
            <person name="Shinyako-Hata K."/>
            <person name="Satoh H."/>
            <person name="Okabe S."/>
        </authorList>
    </citation>
    <scope>NUCLEOTIDE SEQUENCE [LARGE SCALE GENOMIC DNA]</scope>
    <source>
        <strain evidence="2">JPN1</strain>
    </source>
</reference>
<organism evidence="1 2">
    <name type="scientific">Candidatus Brocadia sinica JPN1</name>
    <dbReference type="NCBI Taxonomy" id="1197129"/>
    <lineage>
        <taxon>Bacteria</taxon>
        <taxon>Pseudomonadati</taxon>
        <taxon>Planctomycetota</taxon>
        <taxon>Candidatus Brocadiia</taxon>
        <taxon>Candidatus Brocadiales</taxon>
        <taxon>Candidatus Brocadiaceae</taxon>
        <taxon>Candidatus Brocadia</taxon>
    </lineage>
</organism>
<comment type="caution">
    <text evidence="1">The sequence shown here is derived from an EMBL/GenBank/DDBJ whole genome shotgun (WGS) entry which is preliminary data.</text>
</comment>
<gene>
    <name evidence="1" type="ORF">BROSI_A3852</name>
</gene>
<evidence type="ECO:0000313" key="1">
    <source>
        <dbReference type="EMBL" id="GAN35303.1"/>
    </source>
</evidence>
<accession>A0ABQ0K2K5</accession>